<accession>A0AAX6GYJ0</accession>
<keyword evidence="2" id="KW-1185">Reference proteome</keyword>
<dbReference type="Proteomes" id="UP001140949">
    <property type="component" value="Unassembled WGS sequence"/>
</dbReference>
<name>A0AAX6GYJ0_IRIPA</name>
<protein>
    <submittedName>
        <fullName evidence="1">Uncharacterized protein</fullName>
    </submittedName>
</protein>
<gene>
    <name evidence="1" type="ORF">M6B38_339085</name>
</gene>
<comment type="caution">
    <text evidence="1">The sequence shown here is derived from an EMBL/GenBank/DDBJ whole genome shotgun (WGS) entry which is preliminary data.</text>
</comment>
<sequence length="128" mass="14213">MEEDEQLASLMRGLSGQNLNDSQFANENVNLRLVEVLEALYWTQLTYFITAQAIVETGEALPFVYDPDIISAYWGKRPRAVATFIVQFLSVAGGFLSHLALDLITKKVKEALGKGPTPFLIPILRTLA</sequence>
<proteinExistence type="predicted"/>
<evidence type="ECO:0000313" key="2">
    <source>
        <dbReference type="Proteomes" id="UP001140949"/>
    </source>
</evidence>
<dbReference type="EMBL" id="JANAVB010014797">
    <property type="protein sequence ID" value="KAJ6833840.1"/>
    <property type="molecule type" value="Genomic_DNA"/>
</dbReference>
<reference evidence="1" key="1">
    <citation type="journal article" date="2023" name="GigaByte">
        <title>Genome assembly of the bearded iris, Iris pallida Lam.</title>
        <authorList>
            <person name="Bruccoleri R.E."/>
            <person name="Oakeley E.J."/>
            <person name="Faust A.M.E."/>
            <person name="Altorfer M."/>
            <person name="Dessus-Babus S."/>
            <person name="Burckhardt D."/>
            <person name="Oertli M."/>
            <person name="Naumann U."/>
            <person name="Petersen F."/>
            <person name="Wong J."/>
        </authorList>
    </citation>
    <scope>NUCLEOTIDE SEQUENCE</scope>
    <source>
        <strain evidence="1">GSM-AAB239-AS_SAM_17_03QT</strain>
    </source>
</reference>
<dbReference type="AlphaFoldDB" id="A0AAX6GYJ0"/>
<evidence type="ECO:0000313" key="1">
    <source>
        <dbReference type="EMBL" id="KAJ6833840.1"/>
    </source>
</evidence>
<reference evidence="1" key="2">
    <citation type="submission" date="2023-04" db="EMBL/GenBank/DDBJ databases">
        <authorList>
            <person name="Bruccoleri R.E."/>
            <person name="Oakeley E.J."/>
            <person name="Faust A.-M."/>
            <person name="Dessus-Babus S."/>
            <person name="Altorfer M."/>
            <person name="Burckhardt D."/>
            <person name="Oertli M."/>
            <person name="Naumann U."/>
            <person name="Petersen F."/>
            <person name="Wong J."/>
        </authorList>
    </citation>
    <scope>NUCLEOTIDE SEQUENCE</scope>
    <source>
        <strain evidence="1">GSM-AAB239-AS_SAM_17_03QT</strain>
        <tissue evidence="1">Leaf</tissue>
    </source>
</reference>
<organism evidence="1 2">
    <name type="scientific">Iris pallida</name>
    <name type="common">Sweet iris</name>
    <dbReference type="NCBI Taxonomy" id="29817"/>
    <lineage>
        <taxon>Eukaryota</taxon>
        <taxon>Viridiplantae</taxon>
        <taxon>Streptophyta</taxon>
        <taxon>Embryophyta</taxon>
        <taxon>Tracheophyta</taxon>
        <taxon>Spermatophyta</taxon>
        <taxon>Magnoliopsida</taxon>
        <taxon>Liliopsida</taxon>
        <taxon>Asparagales</taxon>
        <taxon>Iridaceae</taxon>
        <taxon>Iridoideae</taxon>
        <taxon>Irideae</taxon>
        <taxon>Iris</taxon>
    </lineage>
</organism>